<protein>
    <submittedName>
        <fullName evidence="4">CAAX protease</fullName>
    </submittedName>
</protein>
<dbReference type="PANTHER" id="PTHR36435:SF1">
    <property type="entry name" value="CAAX AMINO TERMINAL PROTEASE FAMILY PROTEIN"/>
    <property type="match status" value="1"/>
</dbReference>
<feature type="transmembrane region" description="Helical" evidence="2">
    <location>
        <begin position="208"/>
        <end position="225"/>
    </location>
</feature>
<keyword evidence="4" id="KW-0378">Hydrolase</keyword>
<dbReference type="Proteomes" id="UP000077317">
    <property type="component" value="Chromosome"/>
</dbReference>
<dbReference type="GO" id="GO:0080120">
    <property type="term" value="P:CAAX-box protein maturation"/>
    <property type="evidence" value="ECO:0007669"/>
    <property type="project" value="UniProtKB-ARBA"/>
</dbReference>
<gene>
    <name evidence="4" type="ORF">A0O21_06365</name>
</gene>
<dbReference type="InterPro" id="IPR052710">
    <property type="entry name" value="CAAX_protease"/>
</dbReference>
<organism evidence="4 5">
    <name type="scientific">Streptococcus pantholopis</name>
    <dbReference type="NCBI Taxonomy" id="1811193"/>
    <lineage>
        <taxon>Bacteria</taxon>
        <taxon>Bacillati</taxon>
        <taxon>Bacillota</taxon>
        <taxon>Bacilli</taxon>
        <taxon>Lactobacillales</taxon>
        <taxon>Streptococcaceae</taxon>
        <taxon>Streptococcus</taxon>
    </lineage>
</organism>
<evidence type="ECO:0000256" key="2">
    <source>
        <dbReference type="SAM" id="Phobius"/>
    </source>
</evidence>
<evidence type="ECO:0000256" key="1">
    <source>
        <dbReference type="ARBA" id="ARBA00009067"/>
    </source>
</evidence>
<evidence type="ECO:0000313" key="4">
    <source>
        <dbReference type="EMBL" id="AND79672.1"/>
    </source>
</evidence>
<dbReference type="RefSeq" id="WP_067063077.1">
    <property type="nucleotide sequence ID" value="NZ_CP014699.1"/>
</dbReference>
<comment type="similarity">
    <text evidence="1">Belongs to the UPF0177 family.</text>
</comment>
<dbReference type="EMBL" id="CP014699">
    <property type="protein sequence ID" value="AND79672.1"/>
    <property type="molecule type" value="Genomic_DNA"/>
</dbReference>
<reference evidence="4 5" key="1">
    <citation type="journal article" date="2016" name="Int. J. Syst. Evol. Microbiol.">
        <title>Streptococcuspantholopis sp. nov., isolated from faeces of the Tibetan antelope (Pantholops hodgsonii).</title>
        <authorList>
            <person name="Bai X."/>
            <person name="Xiong Y."/>
            <person name="Lu S."/>
            <person name="Jin D."/>
            <person name="Lai X."/>
            <person name="Yang J."/>
            <person name="Niu L."/>
            <person name="Hu S."/>
            <person name="Meng X."/>
            <person name="Pu J."/>
            <person name="Ye C."/>
            <person name="Xu J."/>
        </authorList>
    </citation>
    <scope>NUCLEOTIDE SEQUENCE [LARGE SCALE GENOMIC DNA]</scope>
    <source>
        <strain evidence="4 5">TA 26</strain>
    </source>
</reference>
<dbReference type="AlphaFoldDB" id="A0A172Q8C0"/>
<feature type="transmembrane region" description="Helical" evidence="2">
    <location>
        <begin position="156"/>
        <end position="176"/>
    </location>
</feature>
<name>A0A172Q8C0_9STRE</name>
<dbReference type="GO" id="GO:0004175">
    <property type="term" value="F:endopeptidase activity"/>
    <property type="evidence" value="ECO:0007669"/>
    <property type="project" value="UniProtKB-ARBA"/>
</dbReference>
<keyword evidence="4" id="KW-0645">Protease</keyword>
<accession>A0A172Q8C0</accession>
<feature type="transmembrane region" description="Helical" evidence="2">
    <location>
        <begin position="7"/>
        <end position="28"/>
    </location>
</feature>
<sequence>MKIVLNSLKALGLILLSLVCNVIPLFLLRGQKELSPLMQWLLGLLYLVFVVCVIYVLWTFHKKYESDRVKQQKIKGIDLGIALLFWLGMRVVAIIGTVINQVYSGQETTANDAALQSMTSFFSGGFFFFTLLYVLLIGIIGPIIEELAYRAFPEHFLFKGHSRLLAGFVTTVVFALPHSTNLIEFLTYAGIGLLLYLAYQRRGNIKDSILVHILNNLPAAIFLLFL</sequence>
<feature type="domain" description="CAAX prenyl protease 2/Lysostaphin resistance protein A-like" evidence="3">
    <location>
        <begin position="130"/>
        <end position="217"/>
    </location>
</feature>
<keyword evidence="5" id="KW-1185">Reference proteome</keyword>
<dbReference type="OrthoDB" id="8607342at2"/>
<keyword evidence="2" id="KW-1133">Transmembrane helix</keyword>
<evidence type="ECO:0000259" key="3">
    <source>
        <dbReference type="Pfam" id="PF02517"/>
    </source>
</evidence>
<feature type="transmembrane region" description="Helical" evidence="2">
    <location>
        <begin position="119"/>
        <end position="144"/>
    </location>
</feature>
<keyword evidence="2" id="KW-0472">Membrane</keyword>
<dbReference type="GO" id="GO:0006508">
    <property type="term" value="P:proteolysis"/>
    <property type="evidence" value="ECO:0007669"/>
    <property type="project" value="UniProtKB-KW"/>
</dbReference>
<feature type="transmembrane region" description="Helical" evidence="2">
    <location>
        <begin position="40"/>
        <end position="58"/>
    </location>
</feature>
<proteinExistence type="inferred from homology"/>
<dbReference type="InterPro" id="IPR003675">
    <property type="entry name" value="Rce1/LyrA-like_dom"/>
</dbReference>
<feature type="transmembrane region" description="Helical" evidence="2">
    <location>
        <begin position="182"/>
        <end position="199"/>
    </location>
</feature>
<feature type="transmembrane region" description="Helical" evidence="2">
    <location>
        <begin position="79"/>
        <end position="99"/>
    </location>
</feature>
<reference evidence="5" key="2">
    <citation type="submission" date="2016-03" db="EMBL/GenBank/DDBJ databases">
        <title>Streptococcus antelopensis sp. nov., isolated from the feces of the Tibetan antelope (Pantholops hodgsonii) in Hoh Xil National Nature Reserve, Qinghai, China.</title>
        <authorList>
            <person name="Bai X."/>
        </authorList>
    </citation>
    <scope>NUCLEOTIDE SEQUENCE [LARGE SCALE GENOMIC DNA]</scope>
    <source>
        <strain evidence="5">TA 26</strain>
    </source>
</reference>
<dbReference type="Pfam" id="PF02517">
    <property type="entry name" value="Rce1-like"/>
    <property type="match status" value="1"/>
</dbReference>
<dbReference type="KEGG" id="spat:A0O21_06365"/>
<dbReference type="PANTHER" id="PTHR36435">
    <property type="entry name" value="SLR1288 PROTEIN"/>
    <property type="match status" value="1"/>
</dbReference>
<dbReference type="STRING" id="1811193.A0O21_06365"/>
<keyword evidence="2" id="KW-0812">Transmembrane</keyword>
<evidence type="ECO:0000313" key="5">
    <source>
        <dbReference type="Proteomes" id="UP000077317"/>
    </source>
</evidence>